<dbReference type="PANTHER" id="PTHR48207">
    <property type="entry name" value="SUCCINATE--HYDROXYMETHYLGLUTARATE COA-TRANSFERASE"/>
    <property type="match status" value="1"/>
</dbReference>
<keyword evidence="6" id="KW-1185">Reference proteome</keyword>
<gene>
    <name evidence="4" type="ORF">GPM918_LOCUS13629</name>
    <name evidence="5" type="ORF">SRO942_LOCUS13629</name>
</gene>
<dbReference type="EMBL" id="CAJOBC010003164">
    <property type="protein sequence ID" value="CAF3770022.1"/>
    <property type="molecule type" value="Genomic_DNA"/>
</dbReference>
<dbReference type="Pfam" id="PF02515">
    <property type="entry name" value="CoA_transf_3"/>
    <property type="match status" value="1"/>
</dbReference>
<dbReference type="InterPro" id="IPR003673">
    <property type="entry name" value="CoA-Trfase_fam_III"/>
</dbReference>
<dbReference type="Gene3D" id="3.40.50.10540">
    <property type="entry name" value="Crotonobetainyl-coa:carnitine coa-transferase, domain 1"/>
    <property type="match status" value="1"/>
</dbReference>
<feature type="region of interest" description="Disordered" evidence="3">
    <location>
        <begin position="798"/>
        <end position="842"/>
    </location>
</feature>
<reference evidence="4" key="1">
    <citation type="submission" date="2021-02" db="EMBL/GenBank/DDBJ databases">
        <authorList>
            <person name="Nowell W R."/>
        </authorList>
    </citation>
    <scope>NUCLEOTIDE SEQUENCE</scope>
</reference>
<feature type="compositionally biased region" description="Polar residues" evidence="3">
    <location>
        <begin position="917"/>
        <end position="938"/>
    </location>
</feature>
<feature type="compositionally biased region" description="Low complexity" evidence="3">
    <location>
        <begin position="1034"/>
        <end position="1048"/>
    </location>
</feature>
<evidence type="ECO:0000256" key="3">
    <source>
        <dbReference type="SAM" id="MobiDB-lite"/>
    </source>
</evidence>
<evidence type="ECO:0000313" key="4">
    <source>
        <dbReference type="EMBL" id="CAF0998540.1"/>
    </source>
</evidence>
<dbReference type="Gene3D" id="3.30.1540.10">
    <property type="entry name" value="formyl-coa transferase, domain 3"/>
    <property type="match status" value="1"/>
</dbReference>
<evidence type="ECO:0000313" key="5">
    <source>
        <dbReference type="EMBL" id="CAF3770022.1"/>
    </source>
</evidence>
<dbReference type="InterPro" id="IPR044855">
    <property type="entry name" value="CoA-Trfase_III_dom3_sf"/>
</dbReference>
<dbReference type="GO" id="GO:0008410">
    <property type="term" value="F:CoA-transferase activity"/>
    <property type="evidence" value="ECO:0007669"/>
    <property type="project" value="TreeGrafter"/>
</dbReference>
<evidence type="ECO:0000313" key="6">
    <source>
        <dbReference type="Proteomes" id="UP000663829"/>
    </source>
</evidence>
<dbReference type="Proteomes" id="UP000663829">
    <property type="component" value="Unassembled WGS sequence"/>
</dbReference>
<feature type="region of interest" description="Disordered" evidence="3">
    <location>
        <begin position="1026"/>
        <end position="1077"/>
    </location>
</feature>
<accession>A0A814GMS9</accession>
<feature type="compositionally biased region" description="Low complexity" evidence="3">
    <location>
        <begin position="811"/>
        <end position="841"/>
    </location>
</feature>
<sequence length="1077" mass="122265">MDGDSTKITNEDHVNYNKNKIQPLARFIVIDLTRERAGPTAVRQLADFGAQVINVEMPGEDDNIRHKGDFQNMHRNKRSITLNLKQPEGLEILKSLVKNADVLIENYRPSVKYRLGIDYESLRKINPRLVYASISGFGQDGPYANRPGYDQVAQGMGGLMGITGEPEQGPLRVGIPLADLSSGILCANGILTALLEREVSGNGQWVQTSLLASQIFMLDLQAARYLIDGETPKQVGNNHPTTIPTGVFKTLDGLINIAASNQEMYRRLCKAIGHEHLSSNTDYLTEQDRLKNRDKLNMELNEITKTKTSAEWIEVLNAAGVSSGPIYAMNEVFEDPQVKHIGIATPLNHPTRGQIELLGQPVTLSRTSWAIKLPTPEKGQHTREILTELGYNAATIDQLEQCKSLGHGQIVQTIFTDKEVNDGFIDPLWLNYSSNESLIDIQHIDYDKKKHDLTVFDELNKQCDDEILHCCYHRNDYNNSLKPYRRNNDRTTKKVIGTNMEHEERFQKSLEKLTVPNWYNDSIIDIESRRVNNKKKHQYEIKSSTISQLDQNNQDENQLINYSPHGRRRYASSYKSYRSSATSPSPSVHSWHHTVCNGGNTLSLMPHRSATTLPTLMTIALHQRHKYEPGIERVSKTSKWYKPVEFITKDVKEARDNILQPPDRHLNNNHNHEALIELFQDTNTTERERIHQWRIDQKKVSHDKTVDKNSKHVETIDQQMKYNSILTPEDNHIPTSIDGYDDALEIDVGKKLTKIRRSNNALIDKNDNQIISGSINENVTMLSSTNRDYNNIVLEEITDDEDQTDEPNHKPLTALSPSASLSNSTNDDGIQNNNVNQQQENSRIITLSKTNKTTNDDNNNVTSSVKISTNNINFNAKQIPTQNMSTDQNIDVKKVSKTISPPFDHDTTYGEQENSKNKSLTTSVDTNEEIQSQRSSTDTTIQYASDLAQRMTNEVIKTIQYGNNATFHKHVIPELNLSNSPPQNKLLNATVVNDNCDLREISDEDCLRELDENDMNDEFILLSYSTQNEKDDNMNNNNESNNISTSRNRLYTFSRAENGKHQTEQQSTTSETMNKEE</sequence>
<proteinExistence type="inferred from homology"/>
<feature type="region of interest" description="Disordered" evidence="3">
    <location>
        <begin position="898"/>
        <end position="938"/>
    </location>
</feature>
<feature type="compositionally biased region" description="Basic and acidic residues" evidence="3">
    <location>
        <begin position="903"/>
        <end position="916"/>
    </location>
</feature>
<dbReference type="InterPro" id="IPR050483">
    <property type="entry name" value="CoA-transferase_III_domain"/>
</dbReference>
<organism evidence="4 6">
    <name type="scientific">Didymodactylos carnosus</name>
    <dbReference type="NCBI Taxonomy" id="1234261"/>
    <lineage>
        <taxon>Eukaryota</taxon>
        <taxon>Metazoa</taxon>
        <taxon>Spiralia</taxon>
        <taxon>Gnathifera</taxon>
        <taxon>Rotifera</taxon>
        <taxon>Eurotatoria</taxon>
        <taxon>Bdelloidea</taxon>
        <taxon>Philodinida</taxon>
        <taxon>Philodinidae</taxon>
        <taxon>Didymodactylos</taxon>
    </lineage>
</organism>
<dbReference type="EMBL" id="CAJNOQ010003164">
    <property type="protein sequence ID" value="CAF0998540.1"/>
    <property type="molecule type" value="Genomic_DNA"/>
</dbReference>
<comment type="similarity">
    <text evidence="1">Belongs to the CoA-transferase III family.</text>
</comment>
<evidence type="ECO:0000256" key="2">
    <source>
        <dbReference type="ARBA" id="ARBA00022679"/>
    </source>
</evidence>
<protein>
    <submittedName>
        <fullName evidence="4">Uncharacterized protein</fullName>
    </submittedName>
</protein>
<dbReference type="AlphaFoldDB" id="A0A814GMS9"/>
<dbReference type="InterPro" id="IPR023606">
    <property type="entry name" value="CoA-Trfase_III_dom_1_sf"/>
</dbReference>
<keyword evidence="2" id="KW-0808">Transferase</keyword>
<name>A0A814GMS9_9BILA</name>
<dbReference type="SUPFAM" id="SSF89796">
    <property type="entry name" value="CoA-transferase family III (CaiB/BaiF)"/>
    <property type="match status" value="1"/>
</dbReference>
<dbReference type="Proteomes" id="UP000681722">
    <property type="component" value="Unassembled WGS sequence"/>
</dbReference>
<feature type="non-terminal residue" evidence="4">
    <location>
        <position position="1"/>
    </location>
</feature>
<dbReference type="OrthoDB" id="5863171at2759"/>
<comment type="caution">
    <text evidence="4">The sequence shown here is derived from an EMBL/GenBank/DDBJ whole genome shotgun (WGS) entry which is preliminary data.</text>
</comment>
<feature type="compositionally biased region" description="Low complexity" evidence="3">
    <location>
        <begin position="1064"/>
        <end position="1077"/>
    </location>
</feature>
<evidence type="ECO:0000256" key="1">
    <source>
        <dbReference type="ARBA" id="ARBA00008383"/>
    </source>
</evidence>
<dbReference type="PANTHER" id="PTHR48207:SF3">
    <property type="entry name" value="SUCCINATE--HYDROXYMETHYLGLUTARATE COA-TRANSFERASE"/>
    <property type="match status" value="1"/>
</dbReference>